<reference evidence="3" key="1">
    <citation type="journal article" date="2023" name="Proc. Natl. Acad. Sci. U.S.A.">
        <title>Genomic and structural basis for evolution of tropane alkaloid biosynthesis.</title>
        <authorList>
            <person name="Wanga Y.-J."/>
            <person name="Taina T."/>
            <person name="Yua J.-Y."/>
            <person name="Lia J."/>
            <person name="Xua B."/>
            <person name="Chenc J."/>
            <person name="D'Auriad J.C."/>
            <person name="Huanga J.-P."/>
            <person name="Huanga S.-X."/>
        </authorList>
    </citation>
    <scope>NUCLEOTIDE SEQUENCE [LARGE SCALE GENOMIC DNA]</scope>
    <source>
        <strain evidence="3">cv. KIB-2019</strain>
    </source>
</reference>
<feature type="region of interest" description="Disordered" evidence="1">
    <location>
        <begin position="187"/>
        <end position="206"/>
    </location>
</feature>
<feature type="compositionally biased region" description="Polar residues" evidence="1">
    <location>
        <begin position="85"/>
        <end position="103"/>
    </location>
</feature>
<protein>
    <submittedName>
        <fullName evidence="2">Uncharacterized protein</fullName>
    </submittedName>
</protein>
<dbReference type="AlphaFoldDB" id="A0A9Q1MA43"/>
<name>A0A9Q1MA43_9SOLA</name>
<feature type="region of interest" description="Disordered" evidence="1">
    <location>
        <begin position="85"/>
        <end position="167"/>
    </location>
</feature>
<feature type="compositionally biased region" description="Basic and acidic residues" evidence="1">
    <location>
        <begin position="104"/>
        <end position="114"/>
    </location>
</feature>
<evidence type="ECO:0000313" key="2">
    <source>
        <dbReference type="EMBL" id="KAJ8555463.1"/>
    </source>
</evidence>
<feature type="compositionally biased region" description="Basic and acidic residues" evidence="1">
    <location>
        <begin position="136"/>
        <end position="151"/>
    </location>
</feature>
<proteinExistence type="predicted"/>
<comment type="caution">
    <text evidence="2">The sequence shown here is derived from an EMBL/GenBank/DDBJ whole genome shotgun (WGS) entry which is preliminary data.</text>
</comment>
<gene>
    <name evidence="2" type="ORF">K7X08_012959</name>
</gene>
<accession>A0A9Q1MA43</accession>
<evidence type="ECO:0000313" key="3">
    <source>
        <dbReference type="Proteomes" id="UP001152561"/>
    </source>
</evidence>
<evidence type="ECO:0000256" key="1">
    <source>
        <dbReference type="SAM" id="MobiDB-lite"/>
    </source>
</evidence>
<dbReference type="EMBL" id="JAJAGQ010000008">
    <property type="protein sequence ID" value="KAJ8555463.1"/>
    <property type="molecule type" value="Genomic_DNA"/>
</dbReference>
<organism evidence="2 3">
    <name type="scientific">Anisodus acutangulus</name>
    <dbReference type="NCBI Taxonomy" id="402998"/>
    <lineage>
        <taxon>Eukaryota</taxon>
        <taxon>Viridiplantae</taxon>
        <taxon>Streptophyta</taxon>
        <taxon>Embryophyta</taxon>
        <taxon>Tracheophyta</taxon>
        <taxon>Spermatophyta</taxon>
        <taxon>Magnoliopsida</taxon>
        <taxon>eudicotyledons</taxon>
        <taxon>Gunneridae</taxon>
        <taxon>Pentapetalae</taxon>
        <taxon>asterids</taxon>
        <taxon>lamiids</taxon>
        <taxon>Solanales</taxon>
        <taxon>Solanaceae</taxon>
        <taxon>Solanoideae</taxon>
        <taxon>Hyoscyameae</taxon>
        <taxon>Anisodus</taxon>
    </lineage>
</organism>
<dbReference type="Proteomes" id="UP001152561">
    <property type="component" value="Unassembled WGS sequence"/>
</dbReference>
<sequence>MALEKYFGVQSTNIIVVPDPTTRSMFKTGDLKGLKRFIFLEMLDKNKSTLTTAKFGGNTSFSLSEEVSQACFNFYEFGDLEDSSTSNVIQNNGNQKQATQTQEPRVDKTWKPRPDQPLIQNVPAPTPPANNPEGQQKSDETDPDTWKDVRAKTPGRNAHIIPPPQSSVQVANSFHMLEWGSLIPKYSDVGQTSKMDTGDPTIPVSK</sequence>
<keyword evidence="3" id="KW-1185">Reference proteome</keyword>